<dbReference type="Gene3D" id="3.50.50.60">
    <property type="entry name" value="FAD/NAD(P)-binding domain"/>
    <property type="match status" value="2"/>
</dbReference>
<evidence type="ECO:0000256" key="3">
    <source>
        <dbReference type="ARBA" id="ARBA00023002"/>
    </source>
</evidence>
<comment type="caution">
    <text evidence="6">The sequence shown here is derived from an EMBL/GenBank/DDBJ whole genome shotgun (WGS) entry which is preliminary data.</text>
</comment>
<dbReference type="Proteomes" id="UP001498476">
    <property type="component" value="Unassembled WGS sequence"/>
</dbReference>
<comment type="similarity">
    <text evidence="1">Belongs to the class-II pyridine nucleotide-disulfide oxidoreductase family.</text>
</comment>
<reference evidence="6 7" key="1">
    <citation type="journal article" date="2025" name="Microbiol. Resour. Announc.">
        <title>Draft genome sequences for Neonectria magnoliae and Neonectria punicea, canker pathogens of Liriodendron tulipifera and Acer saccharum in West Virginia.</title>
        <authorList>
            <person name="Petronek H.M."/>
            <person name="Kasson M.T."/>
            <person name="Metheny A.M."/>
            <person name="Stauder C.M."/>
            <person name="Lovett B."/>
            <person name="Lynch S.C."/>
            <person name="Garnas J.R."/>
            <person name="Kasson L.R."/>
            <person name="Stajich J.E."/>
        </authorList>
    </citation>
    <scope>NUCLEOTIDE SEQUENCE [LARGE SCALE GENOMIC DNA]</scope>
    <source>
        <strain evidence="6 7">NRRL 64653</strain>
    </source>
</reference>
<dbReference type="EMBL" id="JAZAVJ010000006">
    <property type="protein sequence ID" value="KAK7424049.1"/>
    <property type="molecule type" value="Genomic_DNA"/>
</dbReference>
<feature type="domain" description="FAD/NAD(P)-binding" evidence="5">
    <location>
        <begin position="45"/>
        <end position="345"/>
    </location>
</feature>
<evidence type="ECO:0000256" key="1">
    <source>
        <dbReference type="ARBA" id="ARBA00009333"/>
    </source>
</evidence>
<feature type="signal peptide" evidence="4">
    <location>
        <begin position="1"/>
        <end position="32"/>
    </location>
</feature>
<organism evidence="6 7">
    <name type="scientific">Neonectria punicea</name>
    <dbReference type="NCBI Taxonomy" id="979145"/>
    <lineage>
        <taxon>Eukaryota</taxon>
        <taxon>Fungi</taxon>
        <taxon>Dikarya</taxon>
        <taxon>Ascomycota</taxon>
        <taxon>Pezizomycotina</taxon>
        <taxon>Sordariomycetes</taxon>
        <taxon>Hypocreomycetidae</taxon>
        <taxon>Hypocreales</taxon>
        <taxon>Nectriaceae</taxon>
        <taxon>Neonectria</taxon>
    </lineage>
</organism>
<dbReference type="InterPro" id="IPR050097">
    <property type="entry name" value="Ferredoxin-NADP_redctase_2"/>
</dbReference>
<gene>
    <name evidence="6" type="ORF">QQX98_000659</name>
</gene>
<dbReference type="Pfam" id="PF07992">
    <property type="entry name" value="Pyr_redox_2"/>
    <property type="match status" value="1"/>
</dbReference>
<feature type="chain" id="PRO_5045715290" description="FAD/NAD(P)-binding domain-containing protein" evidence="4">
    <location>
        <begin position="33"/>
        <end position="412"/>
    </location>
</feature>
<keyword evidence="4" id="KW-0732">Signal</keyword>
<evidence type="ECO:0000259" key="5">
    <source>
        <dbReference type="Pfam" id="PF07992"/>
    </source>
</evidence>
<keyword evidence="7" id="KW-1185">Reference proteome</keyword>
<dbReference type="PANTHER" id="PTHR48105">
    <property type="entry name" value="THIOREDOXIN REDUCTASE 1-RELATED-RELATED"/>
    <property type="match status" value="1"/>
</dbReference>
<dbReference type="PRINTS" id="PR00469">
    <property type="entry name" value="PNDRDTASEII"/>
</dbReference>
<evidence type="ECO:0000256" key="2">
    <source>
        <dbReference type="ARBA" id="ARBA00022630"/>
    </source>
</evidence>
<dbReference type="InterPro" id="IPR023753">
    <property type="entry name" value="FAD/NAD-binding_dom"/>
</dbReference>
<protein>
    <recommendedName>
        <fullName evidence="5">FAD/NAD(P)-binding domain-containing protein</fullName>
    </recommendedName>
</protein>
<sequence length="412" mass="45216">MIDHYKRETSSMWSNAAALLIPCVSLLLSANAAPTALPLAIPTDYEVVVVGGGPSGLAALSSLGRIRRTAVLIDSGEYRNAYTRLMHDVPGFDGVTPAYYRWAAMQQISHYPTVNATNGTVTDIQPEANYSYFTVSVTAFDGTLSSYTARKIILATGLRDVLPETPGLQENFARGIYWCPYCDGIEHADQTMGILGPLDKAVEAAAEIVTLNTDVVIFANGTDTTEYRARADAQFTVNSSAYLQRRNIKVENRTITGITRLQDGEVQGRDPSLPTVPEHDRFNVELEGKENVERDVLFTVFDNEQRSALGHSLGVNLVNGMMTVDRITMRTNIPGIYAVGDASTDKSTNVLHSLYTGKIAVVDIQMELEREISRSLKPRPLVAVKETERGEHQQKIWAQVNDSSNDLLGDDL</sequence>
<keyword evidence="3" id="KW-0560">Oxidoreductase</keyword>
<dbReference type="PRINTS" id="PR00368">
    <property type="entry name" value="FADPNR"/>
</dbReference>
<proteinExistence type="inferred from homology"/>
<evidence type="ECO:0000313" key="6">
    <source>
        <dbReference type="EMBL" id="KAK7424049.1"/>
    </source>
</evidence>
<name>A0ABR1HSV7_9HYPO</name>
<accession>A0ABR1HSV7</accession>
<dbReference type="InterPro" id="IPR036188">
    <property type="entry name" value="FAD/NAD-bd_sf"/>
</dbReference>
<keyword evidence="2" id="KW-0285">Flavoprotein</keyword>
<dbReference type="SUPFAM" id="SSF51905">
    <property type="entry name" value="FAD/NAD(P)-binding domain"/>
    <property type="match status" value="2"/>
</dbReference>
<evidence type="ECO:0000256" key="4">
    <source>
        <dbReference type="SAM" id="SignalP"/>
    </source>
</evidence>
<evidence type="ECO:0000313" key="7">
    <source>
        <dbReference type="Proteomes" id="UP001498476"/>
    </source>
</evidence>